<evidence type="ECO:0000313" key="5">
    <source>
        <dbReference type="EMBL" id="KAK8894635.1"/>
    </source>
</evidence>
<dbReference type="PANTHER" id="PTHR11347">
    <property type="entry name" value="CYCLIC NUCLEOTIDE PHOSPHODIESTERASE"/>
    <property type="match status" value="1"/>
</dbReference>
<dbReference type="InterPro" id="IPR023088">
    <property type="entry name" value="PDEase"/>
</dbReference>
<feature type="coiled-coil region" evidence="3">
    <location>
        <begin position="52"/>
        <end position="86"/>
    </location>
</feature>
<dbReference type="PROSITE" id="PS51845">
    <property type="entry name" value="PDEASE_I_2"/>
    <property type="match status" value="1"/>
</dbReference>
<evidence type="ECO:0000313" key="6">
    <source>
        <dbReference type="Proteomes" id="UP001470230"/>
    </source>
</evidence>
<comment type="caution">
    <text evidence="5">The sequence shown here is derived from an EMBL/GenBank/DDBJ whole genome shotgun (WGS) entry which is preliminary data.</text>
</comment>
<dbReference type="InterPro" id="IPR029016">
    <property type="entry name" value="GAF-like_dom_sf"/>
</dbReference>
<dbReference type="InterPro" id="IPR002073">
    <property type="entry name" value="PDEase_catalytic_dom"/>
</dbReference>
<gene>
    <name evidence="5" type="ORF">M9Y10_023072</name>
</gene>
<dbReference type="CDD" id="cd00077">
    <property type="entry name" value="HDc"/>
    <property type="match status" value="1"/>
</dbReference>
<dbReference type="EMBL" id="JAPFFF010000003">
    <property type="protein sequence ID" value="KAK8894635.1"/>
    <property type="molecule type" value="Genomic_DNA"/>
</dbReference>
<dbReference type="PRINTS" id="PR00387">
    <property type="entry name" value="PDIESTERASE1"/>
</dbReference>
<proteinExistence type="predicted"/>
<dbReference type="InterPro" id="IPR003607">
    <property type="entry name" value="HD/PDEase_dom"/>
</dbReference>
<dbReference type="Pfam" id="PF00233">
    <property type="entry name" value="PDEase_I"/>
    <property type="match status" value="1"/>
</dbReference>
<accession>A0ABR2KXB1</accession>
<keyword evidence="3" id="KW-0175">Coiled coil</keyword>
<evidence type="ECO:0000259" key="4">
    <source>
        <dbReference type="PROSITE" id="PS51845"/>
    </source>
</evidence>
<reference evidence="5 6" key="1">
    <citation type="submission" date="2024-04" db="EMBL/GenBank/DDBJ databases">
        <title>Tritrichomonas musculus Genome.</title>
        <authorList>
            <person name="Alves-Ferreira E."/>
            <person name="Grigg M."/>
            <person name="Lorenzi H."/>
            <person name="Galac M."/>
        </authorList>
    </citation>
    <scope>NUCLEOTIDE SEQUENCE [LARGE SCALE GENOMIC DNA]</scope>
    <source>
        <strain evidence="5 6">EAF2021</strain>
    </source>
</reference>
<evidence type="ECO:0000256" key="1">
    <source>
        <dbReference type="ARBA" id="ARBA00022723"/>
    </source>
</evidence>
<keyword evidence="1" id="KW-0479">Metal-binding</keyword>
<dbReference type="SUPFAM" id="SSF55781">
    <property type="entry name" value="GAF domain-like"/>
    <property type="match status" value="2"/>
</dbReference>
<dbReference type="SMART" id="SM00471">
    <property type="entry name" value="HDc"/>
    <property type="match status" value="1"/>
</dbReference>
<dbReference type="InterPro" id="IPR036971">
    <property type="entry name" value="PDEase_catalytic_dom_sf"/>
</dbReference>
<dbReference type="Gene3D" id="1.10.1300.10">
    <property type="entry name" value="3'5'-cyclic nucleotide phosphodiesterase, catalytic domain"/>
    <property type="match status" value="1"/>
</dbReference>
<keyword evidence="2" id="KW-0378">Hydrolase</keyword>
<keyword evidence="6" id="KW-1185">Reference proteome</keyword>
<evidence type="ECO:0000256" key="3">
    <source>
        <dbReference type="SAM" id="Coils"/>
    </source>
</evidence>
<dbReference type="Gene3D" id="3.30.450.40">
    <property type="match status" value="1"/>
</dbReference>
<evidence type="ECO:0000256" key="2">
    <source>
        <dbReference type="ARBA" id="ARBA00022801"/>
    </source>
</evidence>
<dbReference type="SUPFAM" id="SSF109604">
    <property type="entry name" value="HD-domain/PDEase-like"/>
    <property type="match status" value="1"/>
</dbReference>
<protein>
    <recommendedName>
        <fullName evidence="4">PDEase domain-containing protein</fullName>
    </recommendedName>
</protein>
<feature type="domain" description="PDEase" evidence="4">
    <location>
        <begin position="822"/>
        <end position="1143"/>
    </location>
</feature>
<organism evidence="5 6">
    <name type="scientific">Tritrichomonas musculus</name>
    <dbReference type="NCBI Taxonomy" id="1915356"/>
    <lineage>
        <taxon>Eukaryota</taxon>
        <taxon>Metamonada</taxon>
        <taxon>Parabasalia</taxon>
        <taxon>Tritrichomonadida</taxon>
        <taxon>Tritrichomonadidae</taxon>
        <taxon>Tritrichomonas</taxon>
    </lineage>
</organism>
<name>A0ABR2KXB1_9EUKA</name>
<sequence length="1147" mass="131631">MKNLKFNRTGNDLLSTIPLAPESKVVSLSQIRKVSKPIDTTTDVVKDLLLLNKKLNQIIKCVQSQNDVLQERANGLESEISDCRDTIMLLSTRMDAINSMYARLQIENHSDDELKKGPTTTLTVDTTIEYLKEQPIFLDAFSTDKFDDHLLDMILNLDTDVRTVFLEYSFHQLERVSQCFETYFELGKCVESDNFIELISIYVSKIFNSNLVYIFQVNSSTGEYYCKFKSKNLIITLKDSNSLIFTAIHSQSVTFYTNPSENANFSPSLDPLFNPDNKPILFIPILKEATILIIQTDKTKMNFTFTNEDIFIAKLFESLISPLFHHHNQYQELYKKEKNCQIMQQFQNELRNKDNFQSLLPFLSESLKKLVNSSEVRIFIVKANQIISNFGLLDGKLFESKHDFIGIPSFVIKNKFHLLVDFLNAKTVTYFSEDIDGWALEKPFGAFPIFQNKEKVSAVLCLTATEKLGSFEFEFITSLTPLLALIIPRCIEAFDSASRSEALKTLNNYPSTVSKLTFDNFLNEKSVFNILNQIRIGVSAEIISAYICEKRSEGFDFVRLMSLCENEIVERDFVNPKFVTFAFNSEGGVNESDPSRLLTLTPSEDVKIHSIMAVANKENEDMMLVVVCINSKSSSGSFNHAYHSYVSSFSTLISYAVFIQKKEKEIDAQKRNTTVLESTFSDCEEAMKYPNPLLALIQSILKRIQMDNFMLLRYKPLNRGYECILASEKVKKMTVSEENPLLKQIEKLSKPTKIEKNSIDTDNSIFDLLPKFSVLAVLTVNSGLFLICSGKKLDSHFESYFNAFLPLVKSLYRNFLMSSQKVITATSELNKINLETTTLIDSDVVSRLFQVTSLSEPQKIEAILKMFTKFDLLTIMETTLDDFTKFLLIVRDKYRKLPYHNWTHAVDTIQFAFSAIERGRMRMFYRPHHTIAILLACLLHDIDHRGFDTSFQVKTKSPLFITYGGESTMEKHHLSVATKLVQESLITRKKMLYKDQIFWSIFLNAILATDMNKHNEYMDKFEELKNSFDSNNENNLLLLAQLIIKCANIGNCTRPFDVSVHMAKRLQEEYLIQAERERKLNVKSDENNCLDMSGNIADVEIKFCNDIANPLLTTLGTIIPELTDFAIQMEDNKKQWDEYRMNSSSKS</sequence>
<dbReference type="Proteomes" id="UP001470230">
    <property type="component" value="Unassembled WGS sequence"/>
</dbReference>